<accession>A0A3G9IW28</accession>
<dbReference type="Pfam" id="PF13540">
    <property type="entry name" value="RCC1_2"/>
    <property type="match status" value="1"/>
</dbReference>
<protein>
    <submittedName>
        <fullName evidence="1">Uncharacterized protein</fullName>
    </submittedName>
</protein>
<reference evidence="1 2" key="1">
    <citation type="submission" date="2018-11" db="EMBL/GenBank/DDBJ databases">
        <title>Complete genome sequence of Paenibacillus baekrokdamisoli strain KCTC 33723.</title>
        <authorList>
            <person name="Kang S.W."/>
            <person name="Lee K.C."/>
            <person name="Kim K.K."/>
            <person name="Kim J.S."/>
            <person name="Kim D.S."/>
            <person name="Ko S.H."/>
            <person name="Yang S.H."/>
            <person name="Lee J.S."/>
        </authorList>
    </citation>
    <scope>NUCLEOTIDE SEQUENCE [LARGE SCALE GENOMIC DNA]</scope>
    <source>
        <strain evidence="1 2">KCTC 33723</strain>
    </source>
</reference>
<dbReference type="Gene3D" id="2.60.40.10">
    <property type="entry name" value="Immunoglobulins"/>
    <property type="match status" value="1"/>
</dbReference>
<dbReference type="EMBL" id="AP019308">
    <property type="protein sequence ID" value="BBH23107.1"/>
    <property type="molecule type" value="Genomic_DNA"/>
</dbReference>
<gene>
    <name evidence="1" type="ORF">Back11_44520</name>
</gene>
<dbReference type="PRINTS" id="PR00633">
    <property type="entry name" value="RCCNDNSATION"/>
</dbReference>
<dbReference type="KEGG" id="pbk:Back11_44520"/>
<dbReference type="PROSITE" id="PS50012">
    <property type="entry name" value="RCC1_3"/>
    <property type="match status" value="4"/>
</dbReference>
<organism evidence="1 2">
    <name type="scientific">Paenibacillus baekrokdamisoli</name>
    <dbReference type="NCBI Taxonomy" id="1712516"/>
    <lineage>
        <taxon>Bacteria</taxon>
        <taxon>Bacillati</taxon>
        <taxon>Bacillota</taxon>
        <taxon>Bacilli</taxon>
        <taxon>Bacillales</taxon>
        <taxon>Paenibacillaceae</taxon>
        <taxon>Paenibacillus</taxon>
    </lineage>
</organism>
<dbReference type="InterPro" id="IPR000408">
    <property type="entry name" value="Reg_chr_condens"/>
</dbReference>
<dbReference type="Pfam" id="PF00415">
    <property type="entry name" value="RCC1"/>
    <property type="match status" value="2"/>
</dbReference>
<dbReference type="InterPro" id="IPR009091">
    <property type="entry name" value="RCC1/BLIP-II"/>
</dbReference>
<dbReference type="InterPro" id="IPR013783">
    <property type="entry name" value="Ig-like_fold"/>
</dbReference>
<sequence>MKLKYLRIITLLAMILSLFPSPSISFATTDASQMSAAGVNPVKVVSAESFTVALDANGAVWTWGKNNHSQLGTSDSADRQYPGQVTISGSPKITDIAAGSDYTLALDSQGNVWEWGMLPPNNSAISTPTLVNGLSGIQQIAAGQTMAMALTSDGKVMTWGSNYFEGELGQGSQVSMNPTPSPVVTDENDTVLTGIKEIAKGRLASYALKDDGTVYQWGLIDLQQNTTTTSSVASVVSGITGATAIVSNPNAAFVYALTTNGVFAWGQNSRGQLGTGDTRDSYTPVQVASLNGKSVKLLSVGNSHALALMSDGSVWGIGDTTQGQLADPQIYWQATEFKKISTVSKVKAAYAGYNNSFFIHEDGTVVASGSNYDRNTRMYGLLGVGYNIDNARIPLPMIPLASSYEVGPKPLSNVSIQVVNNDQLKFTYDIPTLSNFDKIYFDVYLQGGSTASLSESTSYGSGQGVTGVTHTLNGYLPPGTYNVKIHTEYTGDHSVSDTVTYDNNAAGYTVHPGSVTLKVLVKEWNASASADPSVSNSVYGSVYSAPAADVTVTIVPDDDFRNKMTAITSADGVAVFDRLYPGLYHVEITEDTSDEMPITLVENQVYVFGSQVTHTLHIISDTQPTDFIYRPDSETPTGKIGGSFYWNPSLTPSQLTEYRFYFEDGQGNKLGDMIGKTSHNPNRRIRNSFIHL</sequence>
<dbReference type="AlphaFoldDB" id="A0A3G9IW28"/>
<dbReference type="PANTHER" id="PTHR45982">
    <property type="entry name" value="REGULATOR OF CHROMOSOME CONDENSATION"/>
    <property type="match status" value="1"/>
</dbReference>
<proteinExistence type="predicted"/>
<dbReference type="InterPro" id="IPR051553">
    <property type="entry name" value="Ran_GTPase-activating"/>
</dbReference>
<evidence type="ECO:0000313" key="1">
    <source>
        <dbReference type="EMBL" id="BBH23107.1"/>
    </source>
</evidence>
<dbReference type="RefSeq" id="WP_164522944.1">
    <property type="nucleotide sequence ID" value="NZ_AP019308.1"/>
</dbReference>
<keyword evidence="2" id="KW-1185">Reference proteome</keyword>
<dbReference type="Gene3D" id="2.130.10.30">
    <property type="entry name" value="Regulator of chromosome condensation 1/beta-lactamase-inhibitor protein II"/>
    <property type="match status" value="2"/>
</dbReference>
<name>A0A3G9IW28_9BACL</name>
<dbReference type="SUPFAM" id="SSF50985">
    <property type="entry name" value="RCC1/BLIP-II"/>
    <property type="match status" value="2"/>
</dbReference>
<dbReference type="Proteomes" id="UP000275368">
    <property type="component" value="Chromosome"/>
</dbReference>
<dbReference type="PANTHER" id="PTHR45982:SF1">
    <property type="entry name" value="REGULATOR OF CHROMOSOME CONDENSATION"/>
    <property type="match status" value="1"/>
</dbReference>
<evidence type="ECO:0000313" key="2">
    <source>
        <dbReference type="Proteomes" id="UP000275368"/>
    </source>
</evidence>
<dbReference type="SUPFAM" id="SSF49478">
    <property type="entry name" value="Cna protein B-type domain"/>
    <property type="match status" value="1"/>
</dbReference>